<organism evidence="1 2">
    <name type="scientific">Ilex paraguariensis</name>
    <name type="common">yerba mate</name>
    <dbReference type="NCBI Taxonomy" id="185542"/>
    <lineage>
        <taxon>Eukaryota</taxon>
        <taxon>Viridiplantae</taxon>
        <taxon>Streptophyta</taxon>
        <taxon>Embryophyta</taxon>
        <taxon>Tracheophyta</taxon>
        <taxon>Spermatophyta</taxon>
        <taxon>Magnoliopsida</taxon>
        <taxon>eudicotyledons</taxon>
        <taxon>Gunneridae</taxon>
        <taxon>Pentapetalae</taxon>
        <taxon>asterids</taxon>
        <taxon>campanulids</taxon>
        <taxon>Aquifoliales</taxon>
        <taxon>Aquifoliaceae</taxon>
        <taxon>Ilex</taxon>
    </lineage>
</organism>
<evidence type="ECO:0000313" key="1">
    <source>
        <dbReference type="EMBL" id="CAK9150889.1"/>
    </source>
</evidence>
<gene>
    <name evidence="1" type="ORF">ILEXP_LOCUS19043</name>
</gene>
<accession>A0ABC8S152</accession>
<proteinExistence type="predicted"/>
<sequence length="115" mass="12996">SKLKVSLETLIRRKRRSPFRSVAGRFQSKTWSIPRSKSKLVQTRPVQGRFSPGLVHFRLVQCFRLVQSRFGPFQSGSVSLAPVQTGSIDFHPGSVIQQVKLVWFRGPEGSAYPVQ</sequence>
<dbReference type="AlphaFoldDB" id="A0ABC8S152"/>
<protein>
    <submittedName>
        <fullName evidence="1">Uncharacterized protein</fullName>
    </submittedName>
</protein>
<dbReference type="EMBL" id="CAUOFW020002069">
    <property type="protein sequence ID" value="CAK9150889.1"/>
    <property type="molecule type" value="Genomic_DNA"/>
</dbReference>
<dbReference type="Proteomes" id="UP001642360">
    <property type="component" value="Unassembled WGS sequence"/>
</dbReference>
<evidence type="ECO:0000313" key="2">
    <source>
        <dbReference type="Proteomes" id="UP001642360"/>
    </source>
</evidence>
<keyword evidence="2" id="KW-1185">Reference proteome</keyword>
<reference evidence="1 2" key="1">
    <citation type="submission" date="2024-02" db="EMBL/GenBank/DDBJ databases">
        <authorList>
            <person name="Vignale AGUSTIN F."/>
            <person name="Sosa J E."/>
            <person name="Modenutti C."/>
        </authorList>
    </citation>
    <scope>NUCLEOTIDE SEQUENCE [LARGE SCALE GENOMIC DNA]</scope>
</reference>
<feature type="non-terminal residue" evidence="1">
    <location>
        <position position="1"/>
    </location>
</feature>
<name>A0ABC8S152_9AQUA</name>
<comment type="caution">
    <text evidence="1">The sequence shown here is derived from an EMBL/GenBank/DDBJ whole genome shotgun (WGS) entry which is preliminary data.</text>
</comment>